<dbReference type="EMBL" id="SPMZ01000016">
    <property type="protein sequence ID" value="NMQ18694.1"/>
    <property type="molecule type" value="Genomic_DNA"/>
</dbReference>
<dbReference type="SUPFAM" id="SSF50341">
    <property type="entry name" value="CheW-like"/>
    <property type="match status" value="1"/>
</dbReference>
<keyword evidence="3" id="KW-1185">Reference proteome</keyword>
<dbReference type="Pfam" id="PF01584">
    <property type="entry name" value="CheW"/>
    <property type="match status" value="1"/>
</dbReference>
<comment type="caution">
    <text evidence="2">The sequence shown here is derived from an EMBL/GenBank/DDBJ whole genome shotgun (WGS) entry which is preliminary data.</text>
</comment>
<dbReference type="Gene3D" id="2.40.50.180">
    <property type="entry name" value="CheA-289, Domain 4"/>
    <property type="match status" value="1"/>
</dbReference>
<feature type="domain" description="CheW-like" evidence="1">
    <location>
        <begin position="11"/>
        <end position="157"/>
    </location>
</feature>
<proteinExistence type="predicted"/>
<evidence type="ECO:0000313" key="2">
    <source>
        <dbReference type="EMBL" id="NMQ18694.1"/>
    </source>
</evidence>
<dbReference type="InterPro" id="IPR036061">
    <property type="entry name" value="CheW-like_dom_sf"/>
</dbReference>
<evidence type="ECO:0000313" key="3">
    <source>
        <dbReference type="Proteomes" id="UP000760480"/>
    </source>
</evidence>
<reference evidence="2 3" key="1">
    <citation type="submission" date="2019-03" db="EMBL/GenBank/DDBJ databases">
        <title>Metabolic reconstructions from genomes of highly enriched 'Candidatus Accumulibacter' and 'Candidatus Competibacter' bioreactor populations.</title>
        <authorList>
            <person name="Annavajhala M.K."/>
            <person name="Welles L."/>
            <person name="Abbas B."/>
            <person name="Sorokin D."/>
            <person name="Park H."/>
            <person name="Van Loosdrecht M."/>
            <person name="Chandran K."/>
        </authorList>
    </citation>
    <scope>NUCLEOTIDE SEQUENCE [LARGE SCALE GENOMIC DNA]</scope>
    <source>
        <strain evidence="2 3">SBR_G</strain>
    </source>
</reference>
<organism evidence="2 3">
    <name type="scientific">Candidatus Competibacter phosphatis</name>
    <dbReference type="NCBI Taxonomy" id="221280"/>
    <lineage>
        <taxon>Bacteria</taxon>
        <taxon>Pseudomonadati</taxon>
        <taxon>Pseudomonadota</taxon>
        <taxon>Gammaproteobacteria</taxon>
        <taxon>Candidatus Competibacteraceae</taxon>
        <taxon>Candidatus Competibacter</taxon>
    </lineage>
</organism>
<evidence type="ECO:0000259" key="1">
    <source>
        <dbReference type="PROSITE" id="PS50851"/>
    </source>
</evidence>
<gene>
    <name evidence="2" type="ORF">E4P82_05430</name>
</gene>
<dbReference type="SMART" id="SM00260">
    <property type="entry name" value="CheW"/>
    <property type="match status" value="1"/>
</dbReference>
<dbReference type="PROSITE" id="PS50851">
    <property type="entry name" value="CHEW"/>
    <property type="match status" value="1"/>
</dbReference>
<protein>
    <submittedName>
        <fullName evidence="2">Chemotaxis protein CheW</fullName>
    </submittedName>
</protein>
<dbReference type="Proteomes" id="UP000760480">
    <property type="component" value="Unassembled WGS sequence"/>
</dbReference>
<sequence>MDTVMEEVSANLRCLLVALQGGQVLLPNSFVLEVLPFATPLRIEAAPHWVVGAMLWRNLTTPLISLGRLIFRVTPEADLNSRIIILNTLGTDTKLPYFGILGTAAPRPLNLTRQDIKLDPEVSAEDLRRPGALCWARYQDQPIIIPDLDAIEAVLQPLVRRA</sequence>
<accession>A0ABX1TJF2</accession>
<dbReference type="InterPro" id="IPR002545">
    <property type="entry name" value="CheW-lke_dom"/>
</dbReference>
<dbReference type="Gene3D" id="2.30.30.40">
    <property type="entry name" value="SH3 Domains"/>
    <property type="match status" value="1"/>
</dbReference>
<name>A0ABX1TJF2_9GAMM</name>